<keyword evidence="1 4" id="KW-0132">Cell division</keyword>
<reference evidence="6 7" key="1">
    <citation type="submission" date="2018-08" db="EMBL/GenBank/DDBJ databases">
        <title>The metabolism and importance of syntrophic acetate oxidation coupled to methane or sulfide production in haloalkaline environments.</title>
        <authorList>
            <person name="Timmers P.H.A."/>
            <person name="Vavourakis C.D."/>
            <person name="Sorokin D.Y."/>
            <person name="Sinninghe Damste J.S."/>
            <person name="Muyzer G."/>
            <person name="Stams A.J.M."/>
            <person name="Plugge C.M."/>
        </authorList>
    </citation>
    <scope>NUCLEOTIDE SEQUENCE [LARGE SCALE GENOMIC DNA]</scope>
    <source>
        <strain evidence="6">MSAO_Bac1</strain>
    </source>
</reference>
<evidence type="ECO:0000256" key="2">
    <source>
        <dbReference type="ARBA" id="ARBA00023125"/>
    </source>
</evidence>
<dbReference type="GO" id="GO:0003677">
    <property type="term" value="F:DNA binding"/>
    <property type="evidence" value="ECO:0007669"/>
    <property type="project" value="UniProtKB-UniRule"/>
</dbReference>
<gene>
    <name evidence="4 6" type="primary">whiA</name>
    <name evidence="6" type="ORF">D5R97_07330</name>
</gene>
<dbReference type="GO" id="GO:0004519">
    <property type="term" value="F:endonuclease activity"/>
    <property type="evidence" value="ECO:0007669"/>
    <property type="project" value="InterPro"/>
</dbReference>
<dbReference type="EMBL" id="QZAA01000191">
    <property type="protein sequence ID" value="RQD74720.1"/>
    <property type="molecule type" value="Genomic_DNA"/>
</dbReference>
<dbReference type="GO" id="GO:0043937">
    <property type="term" value="P:regulation of sporulation"/>
    <property type="evidence" value="ECO:0007669"/>
    <property type="project" value="InterPro"/>
</dbReference>
<feature type="domain" description="DOD-type homing endonuclease" evidence="5">
    <location>
        <begin position="26"/>
        <end position="173"/>
    </location>
</feature>
<dbReference type="HAMAP" id="MF_01420">
    <property type="entry name" value="HTH_type_WhiA"/>
    <property type="match status" value="1"/>
</dbReference>
<dbReference type="InterPro" id="IPR039518">
    <property type="entry name" value="WhiA_LAGLIDADG_dom"/>
</dbReference>
<dbReference type="InterPro" id="IPR023054">
    <property type="entry name" value="Sporulation_regulator_WhiA_C"/>
</dbReference>
<sequence length="317" mass="36444">MSFTAKTKNELARKELKKKCCQKAELTAFIHVNGNLQITGGQLELNITTDNPASARRIFLLVKNLFGENSELLVRKGTRLKKLNRYLVKVSREEKVREMLEELGVMSRENQFSRRIFPYILDRKCCRRSYLRGVFLARGSVNSPDSSSTHLEMTTEYEEQARELVKILKYFNIKGKMVSRHNNYRVYLKDGQKIVEFLNVVGAHQALFSYENAKILKDMRNKINRLVNCETANLNKTVNAAMNQLESIKIIAQRTGLQNLPDSLRQAAELRVKYPEATLQELGELFTPPLSKSGVNHRLRKIEKLAGQVSKNKKNLI</sequence>
<dbReference type="InterPro" id="IPR003802">
    <property type="entry name" value="Sporulation_regulator_WhiA"/>
</dbReference>
<dbReference type="Pfam" id="PF10298">
    <property type="entry name" value="WhiA_N"/>
    <property type="match status" value="1"/>
</dbReference>
<dbReference type="Pfam" id="PF14527">
    <property type="entry name" value="LAGLIDADG_WhiA"/>
    <property type="match status" value="1"/>
</dbReference>
<dbReference type="InterPro" id="IPR018478">
    <property type="entry name" value="Sporu_reg_WhiA_N_dom"/>
</dbReference>
<dbReference type="InterPro" id="IPR027434">
    <property type="entry name" value="Homing_endonucl"/>
</dbReference>
<dbReference type="PROSITE" id="PS50819">
    <property type="entry name" value="INTEIN_ENDONUCLEASE"/>
    <property type="match status" value="1"/>
</dbReference>
<dbReference type="Gene3D" id="3.10.28.10">
    <property type="entry name" value="Homing endonucleases"/>
    <property type="match status" value="1"/>
</dbReference>
<dbReference type="NCBIfam" id="TIGR00647">
    <property type="entry name" value="DNA_bind_WhiA"/>
    <property type="match status" value="1"/>
</dbReference>
<organism evidence="6 7">
    <name type="scientific">Candidatus Syntrophonatronum acetioxidans</name>
    <dbReference type="NCBI Taxonomy" id="1795816"/>
    <lineage>
        <taxon>Bacteria</taxon>
        <taxon>Bacillati</taxon>
        <taxon>Bacillota</taxon>
        <taxon>Clostridia</taxon>
        <taxon>Eubacteriales</taxon>
        <taxon>Syntrophomonadaceae</taxon>
        <taxon>Candidatus Syntrophonatronum</taxon>
    </lineage>
</organism>
<comment type="similarity">
    <text evidence="4">Belongs to the WhiA family.</text>
</comment>
<evidence type="ECO:0000256" key="4">
    <source>
        <dbReference type="HAMAP-Rule" id="MF_01420"/>
    </source>
</evidence>
<evidence type="ECO:0000259" key="5">
    <source>
        <dbReference type="PROSITE" id="PS50819"/>
    </source>
</evidence>
<dbReference type="PANTHER" id="PTHR37307:SF1">
    <property type="entry name" value="CELL DIVISION PROTEIN WHIA-RELATED"/>
    <property type="match status" value="1"/>
</dbReference>
<dbReference type="AlphaFoldDB" id="A0A424YC06"/>
<dbReference type="GO" id="GO:0051301">
    <property type="term" value="P:cell division"/>
    <property type="evidence" value="ECO:0007669"/>
    <property type="project" value="UniProtKB-UniRule"/>
</dbReference>
<evidence type="ECO:0000256" key="1">
    <source>
        <dbReference type="ARBA" id="ARBA00022618"/>
    </source>
</evidence>
<dbReference type="SUPFAM" id="SSF55608">
    <property type="entry name" value="Homing endonucleases"/>
    <property type="match status" value="1"/>
</dbReference>
<name>A0A424YC06_9FIRM</name>
<dbReference type="PANTHER" id="PTHR37307">
    <property type="entry name" value="CELL DIVISION PROTEIN WHIA-RELATED"/>
    <property type="match status" value="1"/>
</dbReference>
<proteinExistence type="inferred from homology"/>
<comment type="function">
    <text evidence="4">Involved in cell division and chromosome segregation.</text>
</comment>
<accession>A0A424YC06</accession>
<protein>
    <recommendedName>
        <fullName evidence="4">Probable cell division protein WhiA</fullName>
    </recommendedName>
</protein>
<dbReference type="InterPro" id="IPR004042">
    <property type="entry name" value="Intein_endonuc_central"/>
</dbReference>
<keyword evidence="3 4" id="KW-0131">Cell cycle</keyword>
<keyword evidence="2 4" id="KW-0238">DNA-binding</keyword>
<evidence type="ECO:0000313" key="6">
    <source>
        <dbReference type="EMBL" id="RQD74720.1"/>
    </source>
</evidence>
<evidence type="ECO:0000256" key="3">
    <source>
        <dbReference type="ARBA" id="ARBA00023306"/>
    </source>
</evidence>
<evidence type="ECO:0000313" key="7">
    <source>
        <dbReference type="Proteomes" id="UP000285138"/>
    </source>
</evidence>
<dbReference type="Pfam" id="PF02650">
    <property type="entry name" value="HTH_WhiA"/>
    <property type="match status" value="1"/>
</dbReference>
<dbReference type="Proteomes" id="UP000285138">
    <property type="component" value="Unassembled WGS sequence"/>
</dbReference>
<comment type="caution">
    <text evidence="6">The sequence shown here is derived from an EMBL/GenBank/DDBJ whole genome shotgun (WGS) entry which is preliminary data.</text>
</comment>